<gene>
    <name evidence="4" type="ORF">ATK86_6394</name>
</gene>
<dbReference type="InterPro" id="IPR009057">
    <property type="entry name" value="Homeodomain-like_sf"/>
</dbReference>
<keyword evidence="5" id="KW-1185">Reference proteome</keyword>
<dbReference type="PRINTS" id="PR00455">
    <property type="entry name" value="HTHTETR"/>
</dbReference>
<comment type="caution">
    <text evidence="4">The sequence shown here is derived from an EMBL/GenBank/DDBJ whole genome shotgun (WGS) entry which is preliminary data.</text>
</comment>
<evidence type="ECO:0000256" key="2">
    <source>
        <dbReference type="PROSITE-ProRule" id="PRU00335"/>
    </source>
</evidence>
<protein>
    <submittedName>
        <fullName evidence="4">TetR family transcriptional regulator</fullName>
    </submittedName>
</protein>
<dbReference type="PANTHER" id="PTHR43479">
    <property type="entry name" value="ACREF/ENVCD OPERON REPRESSOR-RELATED"/>
    <property type="match status" value="1"/>
</dbReference>
<evidence type="ECO:0000313" key="4">
    <source>
        <dbReference type="EMBL" id="PKV81921.1"/>
    </source>
</evidence>
<dbReference type="Pfam" id="PF00440">
    <property type="entry name" value="TetR_N"/>
    <property type="match status" value="1"/>
</dbReference>
<name>A0A2N3VJX5_9NOCA</name>
<dbReference type="PROSITE" id="PS50977">
    <property type="entry name" value="HTH_TETR_2"/>
    <property type="match status" value="1"/>
</dbReference>
<evidence type="ECO:0000259" key="3">
    <source>
        <dbReference type="PROSITE" id="PS50977"/>
    </source>
</evidence>
<organism evidence="4 5">
    <name type="scientific">Nocardia fluminea</name>
    <dbReference type="NCBI Taxonomy" id="134984"/>
    <lineage>
        <taxon>Bacteria</taxon>
        <taxon>Bacillati</taxon>
        <taxon>Actinomycetota</taxon>
        <taxon>Actinomycetes</taxon>
        <taxon>Mycobacteriales</taxon>
        <taxon>Nocardiaceae</taxon>
        <taxon>Nocardia</taxon>
    </lineage>
</organism>
<dbReference type="Proteomes" id="UP000233766">
    <property type="component" value="Unassembled WGS sequence"/>
</dbReference>
<evidence type="ECO:0000256" key="1">
    <source>
        <dbReference type="ARBA" id="ARBA00023125"/>
    </source>
</evidence>
<dbReference type="AlphaFoldDB" id="A0A2N3VJX5"/>
<dbReference type="InterPro" id="IPR001647">
    <property type="entry name" value="HTH_TetR"/>
</dbReference>
<proteinExistence type="predicted"/>
<keyword evidence="1 2" id="KW-0238">DNA-binding</keyword>
<evidence type="ECO:0000313" key="5">
    <source>
        <dbReference type="Proteomes" id="UP000233766"/>
    </source>
</evidence>
<dbReference type="PANTHER" id="PTHR43479:SF7">
    <property type="entry name" value="TETR-FAMILY TRANSCRIPTIONAL REGULATOR"/>
    <property type="match status" value="1"/>
</dbReference>
<dbReference type="Gene3D" id="1.10.357.10">
    <property type="entry name" value="Tetracycline Repressor, domain 2"/>
    <property type="match status" value="1"/>
</dbReference>
<dbReference type="EMBL" id="PJMW01000002">
    <property type="protein sequence ID" value="PKV81921.1"/>
    <property type="molecule type" value="Genomic_DNA"/>
</dbReference>
<feature type="domain" description="HTH tetR-type" evidence="3">
    <location>
        <begin position="38"/>
        <end position="98"/>
    </location>
</feature>
<dbReference type="SUPFAM" id="SSF46689">
    <property type="entry name" value="Homeodomain-like"/>
    <property type="match status" value="1"/>
</dbReference>
<accession>A0A2N3VJX5</accession>
<dbReference type="GO" id="GO:0003677">
    <property type="term" value="F:DNA binding"/>
    <property type="evidence" value="ECO:0007669"/>
    <property type="project" value="UniProtKB-UniRule"/>
</dbReference>
<reference evidence="4 5" key="1">
    <citation type="submission" date="2017-12" db="EMBL/GenBank/DDBJ databases">
        <title>Sequencing the genomes of 1000 Actinobacteria strains.</title>
        <authorList>
            <person name="Klenk H.-P."/>
        </authorList>
    </citation>
    <scope>NUCLEOTIDE SEQUENCE [LARGE SCALE GENOMIC DNA]</scope>
    <source>
        <strain evidence="4 5">DSM 44489</strain>
    </source>
</reference>
<dbReference type="InterPro" id="IPR050624">
    <property type="entry name" value="HTH-type_Tx_Regulator"/>
</dbReference>
<sequence length="229" mass="26069">MILDRVSDYGLCVNVAYAQQDGFRRERAPVPPEDRRVRRSRRALRDALISLILERGYANVTVEDITERADLGRATFYTHYTDKDDLLDRIVTDLTDELAERLRSLLSTSSVGFTGKPVLEMFRHADEERDAYRVILRGEGDGRALRRFIDDRTAAAATIFAARVQAHGATPQIDLEVLARAWVGEQVVVLQWWLEADPRPMTLEEVTGMLRDLSLRGRYWASGFDGDVD</sequence>
<feature type="DNA-binding region" description="H-T-H motif" evidence="2">
    <location>
        <begin position="61"/>
        <end position="80"/>
    </location>
</feature>